<organism evidence="1 2">
    <name type="scientific">Xylaria curta</name>
    <dbReference type="NCBI Taxonomy" id="42375"/>
    <lineage>
        <taxon>Eukaryota</taxon>
        <taxon>Fungi</taxon>
        <taxon>Dikarya</taxon>
        <taxon>Ascomycota</taxon>
        <taxon>Pezizomycotina</taxon>
        <taxon>Sordariomycetes</taxon>
        <taxon>Xylariomycetidae</taxon>
        <taxon>Xylariales</taxon>
        <taxon>Xylariaceae</taxon>
        <taxon>Xylaria</taxon>
    </lineage>
</organism>
<evidence type="ECO:0000313" key="2">
    <source>
        <dbReference type="Proteomes" id="UP001143856"/>
    </source>
</evidence>
<gene>
    <name evidence="1" type="ORF">NUW58_g6293</name>
</gene>
<dbReference type="Proteomes" id="UP001143856">
    <property type="component" value="Unassembled WGS sequence"/>
</dbReference>
<reference evidence="1" key="1">
    <citation type="submission" date="2022-10" db="EMBL/GenBank/DDBJ databases">
        <title>Genome Sequence of Xylaria curta.</title>
        <authorList>
            <person name="Buettner E."/>
        </authorList>
    </citation>
    <scope>NUCLEOTIDE SEQUENCE</scope>
    <source>
        <strain evidence="1">Babe10</strain>
    </source>
</reference>
<protein>
    <submittedName>
        <fullName evidence="1">Uncharacterized protein</fullName>
    </submittedName>
</protein>
<proteinExistence type="predicted"/>
<evidence type="ECO:0000313" key="1">
    <source>
        <dbReference type="EMBL" id="KAJ2983179.1"/>
    </source>
</evidence>
<accession>A0ACC1NWC2</accession>
<dbReference type="EMBL" id="JAPDGR010001391">
    <property type="protein sequence ID" value="KAJ2983179.1"/>
    <property type="molecule type" value="Genomic_DNA"/>
</dbReference>
<comment type="caution">
    <text evidence="1">The sequence shown here is derived from an EMBL/GenBank/DDBJ whole genome shotgun (WGS) entry which is preliminary data.</text>
</comment>
<sequence length="615" mass="68364">MSGFEVIGVVLGSIPLLISALEHYERGIKTIQIVRRRAKVMHSLATALSTEQTILRNTCETLLGGIIDPKHMKPLLAEPFGPLWKNPDIEALVEQRLDHTLNDFKALALSMNEAVEEIRSKLSLGSDFELKIDDGAIGKKDIIKIAIQFSTHEDSLKRLADINQKLDLLMTGNLRNEAYRKVCIPEKLFNLLQTVSRGIYNALSSSLSCTCAQSHGVGFGLPAPRVTGRTQDAEALVRRLNFHLILANQPQDAKGKVRSSWVWNELILRLSEIPSKACATAVLPATTGAVIKKARFVKFSVDNTTSPTGQLSSSLNKWESTVSQALSTSHQTSPGPVGRIPPPVRATQQPIQVKDICYALSGKRPDLKRVSSYGYLLDETTQTKQSFEVFPFRYSDDTDECANIHLRDVFSKRCRPSLAQKYHIAATVASSVLFLHKTLWMPATLTIEDVFVISRLGDVDFSEIYLAKKSFHCLGTSTIGSNHGPSTEEAGVPTLLHLGILLMEVMLWKPVYEFWDNESVDLSDTALEEIFDYTAAKGFARIEAILKRIEWISSPEFKKVVEHCIKCDLNTSSLTLDDEIFRQAVYKDIVLPLQEADQFASGKMIIGKGNYAWTA</sequence>
<name>A0ACC1NWC2_9PEZI</name>
<keyword evidence="2" id="KW-1185">Reference proteome</keyword>